<dbReference type="GO" id="GO:0005044">
    <property type="term" value="F:scavenger receptor activity"/>
    <property type="evidence" value="ECO:0007669"/>
    <property type="project" value="TreeGrafter"/>
</dbReference>
<dbReference type="InterPro" id="IPR002159">
    <property type="entry name" value="CD36_fam"/>
</dbReference>
<evidence type="ECO:0000256" key="7">
    <source>
        <dbReference type="SAM" id="Phobius"/>
    </source>
</evidence>
<dbReference type="AlphaFoldDB" id="A0A0N5AEC2"/>
<dbReference type="PANTHER" id="PTHR11923:SF51">
    <property type="entry name" value="LYSOSOME MEMBRANE PROTEIN 2"/>
    <property type="match status" value="1"/>
</dbReference>
<evidence type="ECO:0000256" key="6">
    <source>
        <dbReference type="ARBA" id="ARBA00023180"/>
    </source>
</evidence>
<evidence type="ECO:0000256" key="1">
    <source>
        <dbReference type="ARBA" id="ARBA00004370"/>
    </source>
</evidence>
<evidence type="ECO:0000313" key="8">
    <source>
        <dbReference type="Proteomes" id="UP000046393"/>
    </source>
</evidence>
<comment type="subcellular location">
    <subcellularLocation>
        <location evidence="1">Membrane</location>
    </subcellularLocation>
</comment>
<comment type="similarity">
    <text evidence="2">Belongs to the CD36 family.</text>
</comment>
<proteinExistence type="inferred from homology"/>
<sequence>MKLGLCGGICGLITGGLCILGGALVLIVLPRLIQKEEFYIGFDKNGSYNELTQRWIEIPYYMSLQIWTFSIINLPEVINNGTHPKFSERGPYSFTLHQHKSKVEFSQNDTTVLYRNKYTYHFNQKLSCGNCRITDRVIIPDPIFQVIVFFQKSFLQSVIFNFHFFCTIYVLFFQMMFDGFESPLIHGICSKKLIKPICEGANIPEKIGFFYKQNDTDDGEFLVDTGLLNSKNLAKVLKYNGQPSLPSSYWYSEQARMINGSEELIPPGLSSSDRIYMFLGQLKRFFSLSFKETVNVAGVPAWRYTMPPELYDPHLIENRGFCNPSTPVYFDAITQPAGCLPRGFLDIGSTQLGNPRIYLSGSHFYYSPSAVYENFNGFTPPSVSNDETIFDIEPVRNFFFGPNINTWSLLIFFLICEGVRGNIPNMIVPVLWFNETVLFDNTTRSELLDNLFATKNKACHIYCFE</sequence>
<evidence type="ECO:0000313" key="9">
    <source>
        <dbReference type="WBParaSite" id="SMUV_0000257101-mRNA-1"/>
    </source>
</evidence>
<dbReference type="PANTHER" id="PTHR11923">
    <property type="entry name" value="SCAVENGER RECEPTOR CLASS B TYPE-1 SR-B1"/>
    <property type="match status" value="1"/>
</dbReference>
<organism evidence="8 9">
    <name type="scientific">Syphacia muris</name>
    <dbReference type="NCBI Taxonomy" id="451379"/>
    <lineage>
        <taxon>Eukaryota</taxon>
        <taxon>Metazoa</taxon>
        <taxon>Ecdysozoa</taxon>
        <taxon>Nematoda</taxon>
        <taxon>Chromadorea</taxon>
        <taxon>Rhabditida</taxon>
        <taxon>Spirurina</taxon>
        <taxon>Oxyuridomorpha</taxon>
        <taxon>Oxyuroidea</taxon>
        <taxon>Oxyuridae</taxon>
        <taxon>Syphacia</taxon>
    </lineage>
</organism>
<dbReference type="Pfam" id="PF01130">
    <property type="entry name" value="CD36"/>
    <property type="match status" value="1"/>
</dbReference>
<evidence type="ECO:0000256" key="2">
    <source>
        <dbReference type="ARBA" id="ARBA00010532"/>
    </source>
</evidence>
<dbReference type="Proteomes" id="UP000046393">
    <property type="component" value="Unplaced"/>
</dbReference>
<dbReference type="STRING" id="451379.A0A0N5AEC2"/>
<dbReference type="PRINTS" id="PR01609">
    <property type="entry name" value="CD36FAMILY"/>
</dbReference>
<keyword evidence="8" id="KW-1185">Reference proteome</keyword>
<reference evidence="9" key="1">
    <citation type="submission" date="2017-02" db="UniProtKB">
        <authorList>
            <consortium name="WormBaseParasite"/>
        </authorList>
    </citation>
    <scope>IDENTIFICATION</scope>
</reference>
<keyword evidence="5 7" id="KW-0472">Membrane</keyword>
<dbReference type="WBParaSite" id="SMUV_0000257101-mRNA-1">
    <property type="protein sequence ID" value="SMUV_0000257101-mRNA-1"/>
    <property type="gene ID" value="SMUV_0000257101"/>
</dbReference>
<dbReference type="GO" id="GO:0005737">
    <property type="term" value="C:cytoplasm"/>
    <property type="evidence" value="ECO:0007669"/>
    <property type="project" value="TreeGrafter"/>
</dbReference>
<evidence type="ECO:0000256" key="4">
    <source>
        <dbReference type="ARBA" id="ARBA00022989"/>
    </source>
</evidence>
<feature type="transmembrane region" description="Helical" evidence="7">
    <location>
        <begin position="6"/>
        <end position="29"/>
    </location>
</feature>
<keyword evidence="3 7" id="KW-0812">Transmembrane</keyword>
<keyword evidence="4 7" id="KW-1133">Transmembrane helix</keyword>
<evidence type="ECO:0000256" key="5">
    <source>
        <dbReference type="ARBA" id="ARBA00023136"/>
    </source>
</evidence>
<accession>A0A0N5AEC2</accession>
<keyword evidence="6" id="KW-0325">Glycoprotein</keyword>
<dbReference type="GO" id="GO:0016020">
    <property type="term" value="C:membrane"/>
    <property type="evidence" value="ECO:0007669"/>
    <property type="project" value="UniProtKB-SubCell"/>
</dbReference>
<name>A0A0N5AEC2_9BILA</name>
<evidence type="ECO:0000256" key="3">
    <source>
        <dbReference type="ARBA" id="ARBA00022692"/>
    </source>
</evidence>
<protein>
    <submittedName>
        <fullName evidence="9">Scavenger receptor class B member 1</fullName>
    </submittedName>
</protein>